<evidence type="ECO:0000256" key="9">
    <source>
        <dbReference type="ARBA" id="ARBA00033102"/>
    </source>
</evidence>
<evidence type="ECO:0000313" key="15">
    <source>
        <dbReference type="EMBL" id="OGF67502.1"/>
    </source>
</evidence>
<dbReference type="Gene3D" id="3.20.20.70">
    <property type="entry name" value="Aldolase class I"/>
    <property type="match status" value="1"/>
</dbReference>
<accession>A0A1F5VVK6</accession>
<dbReference type="InterPro" id="IPR022412">
    <property type="entry name" value="Quinolinate_PRibosylTrfase_N"/>
</dbReference>
<dbReference type="Pfam" id="PF01729">
    <property type="entry name" value="QRPTase_C"/>
    <property type="match status" value="1"/>
</dbReference>
<feature type="domain" description="Quinolinate phosphoribosyl transferase N-terminal" evidence="14">
    <location>
        <begin position="21"/>
        <end position="106"/>
    </location>
</feature>
<evidence type="ECO:0000259" key="13">
    <source>
        <dbReference type="Pfam" id="PF01729"/>
    </source>
</evidence>
<evidence type="ECO:0000256" key="8">
    <source>
        <dbReference type="ARBA" id="ARBA00022679"/>
    </source>
</evidence>
<dbReference type="SUPFAM" id="SSF54675">
    <property type="entry name" value="Nicotinate/Quinolinate PRTase N-terminal domain-like"/>
    <property type="match status" value="1"/>
</dbReference>
<comment type="caution">
    <text evidence="15">The sequence shown here is derived from an EMBL/GenBank/DDBJ whole genome shotgun (WGS) entry which is preliminary data.</text>
</comment>
<comment type="catalytic activity">
    <reaction evidence="10">
        <text>nicotinate beta-D-ribonucleotide + CO2 + diphosphate = quinolinate + 5-phospho-alpha-D-ribose 1-diphosphate + 2 H(+)</text>
        <dbReference type="Rhea" id="RHEA:12733"/>
        <dbReference type="ChEBI" id="CHEBI:15378"/>
        <dbReference type="ChEBI" id="CHEBI:16526"/>
        <dbReference type="ChEBI" id="CHEBI:29959"/>
        <dbReference type="ChEBI" id="CHEBI:33019"/>
        <dbReference type="ChEBI" id="CHEBI:57502"/>
        <dbReference type="ChEBI" id="CHEBI:58017"/>
        <dbReference type="EC" id="2.4.2.19"/>
    </reaction>
</comment>
<evidence type="ECO:0000256" key="4">
    <source>
        <dbReference type="ARBA" id="ARBA00011218"/>
    </source>
</evidence>
<dbReference type="InterPro" id="IPR037128">
    <property type="entry name" value="Quinolinate_PRibosylTase_N_sf"/>
</dbReference>
<evidence type="ECO:0000256" key="7">
    <source>
        <dbReference type="ARBA" id="ARBA00022676"/>
    </source>
</evidence>
<dbReference type="Proteomes" id="UP000178943">
    <property type="component" value="Unassembled WGS sequence"/>
</dbReference>
<keyword evidence="8 12" id="KW-0808">Transferase</keyword>
<dbReference type="InterPro" id="IPR002638">
    <property type="entry name" value="Quinolinate_PRibosylTrfase_C"/>
</dbReference>
<dbReference type="SUPFAM" id="SSF51690">
    <property type="entry name" value="Nicotinate/Quinolinate PRTase C-terminal domain-like"/>
    <property type="match status" value="1"/>
</dbReference>
<proteinExistence type="inferred from homology"/>
<feature type="domain" description="Quinolinate phosphoribosyl transferase C-terminal" evidence="13">
    <location>
        <begin position="108"/>
        <end position="272"/>
    </location>
</feature>
<dbReference type="EMBL" id="MFGW01000048">
    <property type="protein sequence ID" value="OGF67502.1"/>
    <property type="molecule type" value="Genomic_DNA"/>
</dbReference>
<keyword evidence="6" id="KW-0662">Pyridine nucleotide biosynthesis</keyword>
<evidence type="ECO:0000256" key="12">
    <source>
        <dbReference type="PIRNR" id="PIRNR006250"/>
    </source>
</evidence>
<evidence type="ECO:0000256" key="6">
    <source>
        <dbReference type="ARBA" id="ARBA00022642"/>
    </source>
</evidence>
<keyword evidence="7 12" id="KW-0328">Glycosyltransferase</keyword>
<dbReference type="InterPro" id="IPR036068">
    <property type="entry name" value="Nicotinate_pribotase-like_C"/>
</dbReference>
<dbReference type="AlphaFoldDB" id="A0A1F5VVK6"/>
<organism evidence="15 16">
    <name type="scientific">Candidatus Fischerbacteria bacterium RBG_13_37_8</name>
    <dbReference type="NCBI Taxonomy" id="1817863"/>
    <lineage>
        <taxon>Bacteria</taxon>
        <taxon>Candidatus Fischeribacteriota</taxon>
    </lineage>
</organism>
<evidence type="ECO:0000256" key="5">
    <source>
        <dbReference type="ARBA" id="ARBA00011944"/>
    </source>
</evidence>
<dbReference type="FunFam" id="3.90.1170.20:FF:000001">
    <property type="entry name" value="Nicotinate-nucleotide diphosphorylase (Carboxylating)"/>
    <property type="match status" value="1"/>
</dbReference>
<dbReference type="InterPro" id="IPR004393">
    <property type="entry name" value="NadC"/>
</dbReference>
<evidence type="ECO:0000256" key="3">
    <source>
        <dbReference type="ARBA" id="ARBA00009400"/>
    </source>
</evidence>
<evidence type="ECO:0000259" key="14">
    <source>
        <dbReference type="Pfam" id="PF02749"/>
    </source>
</evidence>
<comment type="subunit">
    <text evidence="4">Hexamer formed by 3 homodimers.</text>
</comment>
<dbReference type="Pfam" id="PF02749">
    <property type="entry name" value="QRPTase_N"/>
    <property type="match status" value="1"/>
</dbReference>
<dbReference type="GO" id="GO:0005737">
    <property type="term" value="C:cytoplasm"/>
    <property type="evidence" value="ECO:0007669"/>
    <property type="project" value="TreeGrafter"/>
</dbReference>
<sequence length="279" mass="31176">MFFHIDTLIKMALEEDIRSGDITSHIIIDKKQKAEGTISCKEEIILAGIFIVRRIFEIIDDSLLWQSFYEDGQHIPPGTVIAKIKGSARSLLSGERTALNFLQHLSGIATETKRLAALVQNYSVRITDTRKTLPGMRYLQKYAVKTGGGLNHRIAMDDGILIKNNHLKFCSSISEALKKAHAQKSYLTEIEIEVSTIDELQEALSLKPSIIMLDNFSYEELEKAIKLAKGKCKIEVSGGITRDNLEKIAALQPDYISLGSLTHSVRAVDIHMIINPIDE</sequence>
<reference evidence="15 16" key="1">
    <citation type="journal article" date="2016" name="Nat. Commun.">
        <title>Thousands of microbial genomes shed light on interconnected biogeochemical processes in an aquifer system.</title>
        <authorList>
            <person name="Anantharaman K."/>
            <person name="Brown C.T."/>
            <person name="Hug L.A."/>
            <person name="Sharon I."/>
            <person name="Castelle C.J."/>
            <person name="Probst A.J."/>
            <person name="Thomas B.C."/>
            <person name="Singh A."/>
            <person name="Wilkins M.J."/>
            <person name="Karaoz U."/>
            <person name="Brodie E.L."/>
            <person name="Williams K.H."/>
            <person name="Hubbard S.S."/>
            <person name="Banfield J.F."/>
        </authorList>
    </citation>
    <scope>NUCLEOTIDE SEQUENCE [LARGE SCALE GENOMIC DNA]</scope>
</reference>
<dbReference type="Gene3D" id="3.90.1170.20">
    <property type="entry name" value="Quinolinate phosphoribosyl transferase, N-terminal domain"/>
    <property type="match status" value="1"/>
</dbReference>
<name>A0A1F5VVK6_9BACT</name>
<dbReference type="PANTHER" id="PTHR32179:SF3">
    <property type="entry name" value="NICOTINATE-NUCLEOTIDE PYROPHOSPHORYLASE [CARBOXYLATING]"/>
    <property type="match status" value="1"/>
</dbReference>
<protein>
    <recommendedName>
        <fullName evidence="11">Probable nicotinate-nucleotide pyrophosphorylase [carboxylating]</fullName>
        <ecNumber evidence="5">2.4.2.19</ecNumber>
    </recommendedName>
    <alternativeName>
        <fullName evidence="9">Quinolinate phosphoribosyltransferase [decarboxylating]</fullName>
    </alternativeName>
</protein>
<evidence type="ECO:0000256" key="1">
    <source>
        <dbReference type="ARBA" id="ARBA00003237"/>
    </source>
</evidence>
<evidence type="ECO:0000313" key="16">
    <source>
        <dbReference type="Proteomes" id="UP000178943"/>
    </source>
</evidence>
<dbReference type="InterPro" id="IPR013785">
    <property type="entry name" value="Aldolase_TIM"/>
</dbReference>
<comment type="pathway">
    <text evidence="2">Cofactor biosynthesis; NAD(+) biosynthesis; nicotinate D-ribonucleotide from quinolinate: step 1/1.</text>
</comment>
<dbReference type="CDD" id="cd01572">
    <property type="entry name" value="QPRTase"/>
    <property type="match status" value="1"/>
</dbReference>
<dbReference type="STRING" id="1817863.A2Y62_16240"/>
<dbReference type="UniPathway" id="UPA00253">
    <property type="reaction ID" value="UER00331"/>
</dbReference>
<dbReference type="EC" id="2.4.2.19" evidence="5"/>
<dbReference type="NCBIfam" id="TIGR00078">
    <property type="entry name" value="nadC"/>
    <property type="match status" value="1"/>
</dbReference>
<dbReference type="GO" id="GO:0009435">
    <property type="term" value="P:NAD+ biosynthetic process"/>
    <property type="evidence" value="ECO:0007669"/>
    <property type="project" value="UniProtKB-UniPathway"/>
</dbReference>
<dbReference type="PIRSF" id="PIRSF006250">
    <property type="entry name" value="NadC_ModD"/>
    <property type="match status" value="1"/>
</dbReference>
<dbReference type="GO" id="GO:0034213">
    <property type="term" value="P:quinolinate catabolic process"/>
    <property type="evidence" value="ECO:0007669"/>
    <property type="project" value="TreeGrafter"/>
</dbReference>
<dbReference type="FunFam" id="3.20.20.70:FF:000030">
    <property type="entry name" value="Nicotinate-nucleotide pyrophosphorylase, carboxylating"/>
    <property type="match status" value="1"/>
</dbReference>
<dbReference type="GO" id="GO:0004514">
    <property type="term" value="F:nicotinate-nucleotide diphosphorylase (carboxylating) activity"/>
    <property type="evidence" value="ECO:0007669"/>
    <property type="project" value="UniProtKB-EC"/>
</dbReference>
<comment type="function">
    <text evidence="1">Involved in the catabolism of quinolinic acid (QA).</text>
</comment>
<evidence type="ECO:0000256" key="2">
    <source>
        <dbReference type="ARBA" id="ARBA00004893"/>
    </source>
</evidence>
<gene>
    <name evidence="15" type="ORF">A2Y62_16240</name>
</gene>
<dbReference type="PANTHER" id="PTHR32179">
    <property type="entry name" value="NICOTINATE-NUCLEOTIDE PYROPHOSPHORYLASE [CARBOXYLATING]"/>
    <property type="match status" value="1"/>
</dbReference>
<evidence type="ECO:0000256" key="11">
    <source>
        <dbReference type="ARBA" id="ARBA00069173"/>
    </source>
</evidence>
<comment type="similarity">
    <text evidence="3 12">Belongs to the NadC/ModD family.</text>
</comment>
<dbReference type="InterPro" id="IPR027277">
    <property type="entry name" value="NadC/ModD"/>
</dbReference>
<evidence type="ECO:0000256" key="10">
    <source>
        <dbReference type="ARBA" id="ARBA00047445"/>
    </source>
</evidence>